<gene>
    <name evidence="1" type="ORF">GCM10011374_04020</name>
</gene>
<organism evidence="1 2">
    <name type="scientific">Kocuria dechangensis</name>
    <dbReference type="NCBI Taxonomy" id="1176249"/>
    <lineage>
        <taxon>Bacteria</taxon>
        <taxon>Bacillati</taxon>
        <taxon>Actinomycetota</taxon>
        <taxon>Actinomycetes</taxon>
        <taxon>Micrococcales</taxon>
        <taxon>Micrococcaceae</taxon>
        <taxon>Kocuria</taxon>
    </lineage>
</organism>
<accession>A0A917GH39</accession>
<reference evidence="1" key="2">
    <citation type="submission" date="2020-09" db="EMBL/GenBank/DDBJ databases">
        <authorList>
            <person name="Sun Q."/>
            <person name="Zhou Y."/>
        </authorList>
    </citation>
    <scope>NUCLEOTIDE SEQUENCE</scope>
    <source>
        <strain evidence="1">CGMCC 1.12187</strain>
    </source>
</reference>
<name>A0A917GH39_9MICC</name>
<dbReference type="RefSeq" id="WP_188534136.1">
    <property type="nucleotide sequence ID" value="NZ_BMEQ01000001.1"/>
</dbReference>
<dbReference type="PANTHER" id="PTHR36441:SF1">
    <property type="entry name" value="DUF503 DOMAIN-CONTAINING PROTEIN"/>
    <property type="match status" value="1"/>
</dbReference>
<sequence>MWIGWIEFDVLLGDVHSLKAKRSVVRPLVAELGRRFPVSVAETGHQELHRRALVGASAVAGDAAHLVAVLDQIERFVAGRPEIELLSARRGLHSTEDE</sequence>
<dbReference type="InterPro" id="IPR036746">
    <property type="entry name" value="TT1725-like_sf"/>
</dbReference>
<evidence type="ECO:0000313" key="2">
    <source>
        <dbReference type="Proteomes" id="UP000638848"/>
    </source>
</evidence>
<dbReference type="Pfam" id="PF04456">
    <property type="entry name" value="DUF503"/>
    <property type="match status" value="1"/>
</dbReference>
<dbReference type="EMBL" id="BMEQ01000001">
    <property type="protein sequence ID" value="GGG44888.1"/>
    <property type="molecule type" value="Genomic_DNA"/>
</dbReference>
<dbReference type="Proteomes" id="UP000638848">
    <property type="component" value="Unassembled WGS sequence"/>
</dbReference>
<dbReference type="SUPFAM" id="SSF103007">
    <property type="entry name" value="Hypothetical protein TT1725"/>
    <property type="match status" value="1"/>
</dbReference>
<proteinExistence type="predicted"/>
<evidence type="ECO:0008006" key="3">
    <source>
        <dbReference type="Google" id="ProtNLM"/>
    </source>
</evidence>
<comment type="caution">
    <text evidence="1">The sequence shown here is derived from an EMBL/GenBank/DDBJ whole genome shotgun (WGS) entry which is preliminary data.</text>
</comment>
<dbReference type="InterPro" id="IPR007546">
    <property type="entry name" value="DUF503"/>
</dbReference>
<reference evidence="1" key="1">
    <citation type="journal article" date="2014" name="Int. J. Syst. Evol. Microbiol.">
        <title>Complete genome sequence of Corynebacterium casei LMG S-19264T (=DSM 44701T), isolated from a smear-ripened cheese.</title>
        <authorList>
            <consortium name="US DOE Joint Genome Institute (JGI-PGF)"/>
            <person name="Walter F."/>
            <person name="Albersmeier A."/>
            <person name="Kalinowski J."/>
            <person name="Ruckert C."/>
        </authorList>
    </citation>
    <scope>NUCLEOTIDE SEQUENCE</scope>
    <source>
        <strain evidence="1">CGMCC 1.12187</strain>
    </source>
</reference>
<keyword evidence="2" id="KW-1185">Reference proteome</keyword>
<evidence type="ECO:0000313" key="1">
    <source>
        <dbReference type="EMBL" id="GGG44888.1"/>
    </source>
</evidence>
<protein>
    <recommendedName>
        <fullName evidence="3">DUF503 domain-containing protein</fullName>
    </recommendedName>
</protein>
<dbReference type="AlphaFoldDB" id="A0A917GH39"/>
<dbReference type="PANTHER" id="PTHR36441">
    <property type="entry name" value="HYPOTHETICAL CYTOSOLIC PROTEIN"/>
    <property type="match status" value="1"/>
</dbReference>
<dbReference type="Gene3D" id="3.30.70.1120">
    <property type="entry name" value="TT1725-like"/>
    <property type="match status" value="1"/>
</dbReference>